<proteinExistence type="inferred from homology"/>
<dbReference type="InterPro" id="IPR030374">
    <property type="entry name" value="PABS"/>
</dbReference>
<dbReference type="PROSITE" id="PS51006">
    <property type="entry name" value="PABS_2"/>
    <property type="match status" value="1"/>
</dbReference>
<evidence type="ECO:0000259" key="5">
    <source>
        <dbReference type="PROSITE" id="PS51006"/>
    </source>
</evidence>
<evidence type="ECO:0000256" key="1">
    <source>
        <dbReference type="ARBA" id="ARBA00007867"/>
    </source>
</evidence>
<dbReference type="InterPro" id="IPR029063">
    <property type="entry name" value="SAM-dependent_MTases_sf"/>
</dbReference>
<dbReference type="SUPFAM" id="SSF53335">
    <property type="entry name" value="S-adenosyl-L-methionine-dependent methyltransferases"/>
    <property type="match status" value="1"/>
</dbReference>
<dbReference type="PANTHER" id="PTHR43317">
    <property type="entry name" value="THERMOSPERMINE SYNTHASE ACAULIS5"/>
    <property type="match status" value="1"/>
</dbReference>
<protein>
    <submittedName>
        <fullName evidence="6">Spermine/spermidine synthase</fullName>
    </submittedName>
</protein>
<dbReference type="PANTHER" id="PTHR43317:SF1">
    <property type="entry name" value="THERMOSPERMINE SYNTHASE ACAULIS5"/>
    <property type="match status" value="1"/>
</dbReference>
<evidence type="ECO:0000256" key="4">
    <source>
        <dbReference type="PROSITE-ProRule" id="PRU00354"/>
    </source>
</evidence>
<comment type="similarity">
    <text evidence="1">Belongs to the spermidine/spermine synthase family.</text>
</comment>
<keyword evidence="3 4" id="KW-0620">Polyamine biosynthesis</keyword>
<dbReference type="EMBL" id="QAOL01000005">
    <property type="protein sequence ID" value="PTQ87434.1"/>
    <property type="molecule type" value="Genomic_DNA"/>
</dbReference>
<reference evidence="6 7" key="1">
    <citation type="submission" date="2018-04" db="EMBL/GenBank/DDBJ databases">
        <title>Active sludge and wastewater microbial communities from Klosterneuburg, Austria.</title>
        <authorList>
            <person name="Wagner M."/>
        </authorList>
    </citation>
    <scope>NUCLEOTIDE SEQUENCE [LARGE SCALE GENOMIC DNA]</scope>
    <source>
        <strain evidence="6 7">Nm4</strain>
    </source>
</reference>
<dbReference type="RefSeq" id="WP_107786201.1">
    <property type="nucleotide sequence ID" value="NZ_QAOL01000005.1"/>
</dbReference>
<evidence type="ECO:0000256" key="2">
    <source>
        <dbReference type="ARBA" id="ARBA00022679"/>
    </source>
</evidence>
<feature type="active site" description="Proton acceptor" evidence="4">
    <location>
        <position position="132"/>
    </location>
</feature>
<keyword evidence="2 4" id="KW-0808">Transferase</keyword>
<gene>
    <name evidence="6" type="ORF">C8R28_100540</name>
</gene>
<feature type="domain" description="PABS" evidence="5">
    <location>
        <begin position="1"/>
        <end position="208"/>
    </location>
</feature>
<evidence type="ECO:0000313" key="6">
    <source>
        <dbReference type="EMBL" id="PTQ87434.1"/>
    </source>
</evidence>
<dbReference type="Gene3D" id="3.40.50.150">
    <property type="entry name" value="Vaccinia Virus protein VP39"/>
    <property type="match status" value="1"/>
</dbReference>
<accession>A0A2T5IU81</accession>
<dbReference type="Proteomes" id="UP000244110">
    <property type="component" value="Unassembled WGS sequence"/>
</dbReference>
<dbReference type="AlphaFoldDB" id="A0A2T5IU81"/>
<name>A0A2T5IU81_9PROT</name>
<dbReference type="GO" id="GO:0016740">
    <property type="term" value="F:transferase activity"/>
    <property type="evidence" value="ECO:0007669"/>
    <property type="project" value="UniProtKB-UniRule"/>
</dbReference>
<comment type="caution">
    <text evidence="6">The sequence shown here is derived from an EMBL/GenBank/DDBJ whole genome shotgun (WGS) entry which is preliminary data.</text>
</comment>
<dbReference type="Pfam" id="PF01564">
    <property type="entry name" value="Spermine_synth"/>
    <property type="match status" value="1"/>
</dbReference>
<sequence length="251" mass="28103">MSFPIDIREQAGVRTLHFGSDWIQGAMRIARPWRLELDYTREMMASLLLRDTARFPRSVLLIGLGAASLTKFIYRHYPLAELTVVEIEPRVVAAARQFFKLPEDASRLNIVIADGSQYIAGQNKTYDLILVDGFDANARPGELNRLPFYRMCRARLNNKGILVVNLLGRSRGYQSSLERIKTSFDQRALAFPSCDSGNVIAIATTGEKIEIALNELKKQAHELKAKTDLNLLPTLARLEQAKSCPGGILTI</sequence>
<dbReference type="NCBIfam" id="NF037959">
    <property type="entry name" value="MFS_SpdSyn"/>
    <property type="match status" value="1"/>
</dbReference>
<evidence type="ECO:0000256" key="3">
    <source>
        <dbReference type="ARBA" id="ARBA00023115"/>
    </source>
</evidence>
<evidence type="ECO:0000313" key="7">
    <source>
        <dbReference type="Proteomes" id="UP000244110"/>
    </source>
</evidence>
<dbReference type="GO" id="GO:0006596">
    <property type="term" value="P:polyamine biosynthetic process"/>
    <property type="evidence" value="ECO:0007669"/>
    <property type="project" value="UniProtKB-UniRule"/>
</dbReference>
<organism evidence="6 7">
    <name type="scientific">Nitrosomonas ureae</name>
    <dbReference type="NCBI Taxonomy" id="44577"/>
    <lineage>
        <taxon>Bacteria</taxon>
        <taxon>Pseudomonadati</taxon>
        <taxon>Pseudomonadota</taxon>
        <taxon>Betaproteobacteria</taxon>
        <taxon>Nitrosomonadales</taxon>
        <taxon>Nitrosomonadaceae</taxon>
        <taxon>Nitrosomonas</taxon>
    </lineage>
</organism>